<evidence type="ECO:0000313" key="2">
    <source>
        <dbReference type="Proteomes" id="UP001442841"/>
    </source>
</evidence>
<sequence length="75" mass="8073">MRTTLEIDDDVLAVARAAAASHKISLGAAVSRLARKGIDCESRPRADFSYSPFPVLIGEPGHVVTDDLVAEHRDD</sequence>
<name>A0ABZ3FIU3_9ACTN</name>
<protein>
    <submittedName>
        <fullName evidence="1">DUF2191 domain-containing protein</fullName>
    </submittedName>
</protein>
<organism evidence="1 2">
    <name type="scientific">Ammonicoccus fulvus</name>
    <dbReference type="NCBI Taxonomy" id="3138240"/>
    <lineage>
        <taxon>Bacteria</taxon>
        <taxon>Bacillati</taxon>
        <taxon>Actinomycetota</taxon>
        <taxon>Actinomycetes</taxon>
        <taxon>Propionibacteriales</taxon>
        <taxon>Propionibacteriaceae</taxon>
        <taxon>Ammonicoccus</taxon>
    </lineage>
</organism>
<dbReference type="RefSeq" id="WP_425307355.1">
    <property type="nucleotide sequence ID" value="NZ_CP154795.1"/>
</dbReference>
<accession>A0ABZ3FIU3</accession>
<dbReference type="Proteomes" id="UP001442841">
    <property type="component" value="Chromosome"/>
</dbReference>
<dbReference type="EMBL" id="CP154795">
    <property type="protein sequence ID" value="XAN05921.1"/>
    <property type="molecule type" value="Genomic_DNA"/>
</dbReference>
<keyword evidence="2" id="KW-1185">Reference proteome</keyword>
<proteinExistence type="predicted"/>
<evidence type="ECO:0000313" key="1">
    <source>
        <dbReference type="EMBL" id="XAN05921.1"/>
    </source>
</evidence>
<gene>
    <name evidence="1" type="ORF">AADG42_00885</name>
</gene>
<reference evidence="1 2" key="1">
    <citation type="submission" date="2024-04" db="EMBL/GenBank/DDBJ databases">
        <title>Isolation of an actinomycete strain from pig manure.</title>
        <authorList>
            <person name="Gong T."/>
            <person name="Yu Z."/>
            <person name="An M."/>
            <person name="Wei C."/>
            <person name="Yang W."/>
            <person name="Liu L."/>
        </authorList>
    </citation>
    <scope>NUCLEOTIDE SEQUENCE [LARGE SCALE GENOMIC DNA]</scope>
    <source>
        <strain evidence="1 2">ZF39</strain>
    </source>
</reference>